<dbReference type="SUPFAM" id="SSF74788">
    <property type="entry name" value="Cullin repeat-like"/>
    <property type="match status" value="1"/>
</dbReference>
<dbReference type="Proteomes" id="UP000636800">
    <property type="component" value="Chromosome 5"/>
</dbReference>
<gene>
    <name evidence="5" type="ORF">HPP92_010968</name>
</gene>
<dbReference type="GO" id="GO:0006887">
    <property type="term" value="P:exocytosis"/>
    <property type="evidence" value="ECO:0007669"/>
    <property type="project" value="UniProtKB-KW"/>
</dbReference>
<name>A0A835QUU6_VANPL</name>
<keyword evidence="2 3" id="KW-0813">Transport</keyword>
<dbReference type="GO" id="GO:0015031">
    <property type="term" value="P:protein transport"/>
    <property type="evidence" value="ECO:0007669"/>
    <property type="project" value="UniProtKB-KW"/>
</dbReference>
<dbReference type="EMBL" id="JADCNL010000005">
    <property type="protein sequence ID" value="KAG0480110.1"/>
    <property type="molecule type" value="Genomic_DNA"/>
</dbReference>
<evidence type="ECO:0000256" key="1">
    <source>
        <dbReference type="ARBA" id="ARBA00006756"/>
    </source>
</evidence>
<accession>A0A835QUU6</accession>
<evidence type="ECO:0000256" key="3">
    <source>
        <dbReference type="RuleBase" id="RU365026"/>
    </source>
</evidence>
<dbReference type="PANTHER" id="PTHR12542">
    <property type="entry name" value="EXOCYST COMPLEX PROTEIN EXO70"/>
    <property type="match status" value="1"/>
</dbReference>
<dbReference type="PANTHER" id="PTHR12542:SF90">
    <property type="entry name" value="EXOCYST COMPLEX COMPONENT EXO70I"/>
    <property type="match status" value="1"/>
</dbReference>
<sequence>MDGAVWPECFAQISDRIMDVFFRFGEGVAESSPEPQKLFKLLEMSAAAVRLRPAIFLLFDDAAPDISSRFRELQKLLVQAASRAFSALEILTDPSPPPPDASVPGVVRYIVNFLKCLVSEAYAPAMAHVLRTESLWKAGFLSRPEPDGSLLREALARVLEALQQIVEAKRDRYRDRVAAQLFAMNSYWYMYMRTRGSELAKIVGEEDMKKEYKAATEEAAYAYQVEAWAPVVRLLQVEAGRETGEVAWVVARGKFEAFVREMEEGFKRHRLGGYKIPEKDLREQIREAVVGMVVPAYAGFLHTYSVALQGRVFPPPDALKEKFGRLFDGGGGLVKAREVADPEPVPEEVDTPGGVRLRARRRMELIRSRDAAERGFFSPDEI</sequence>
<dbReference type="Gene3D" id="1.20.1280.170">
    <property type="entry name" value="Exocyst complex component Exo70"/>
    <property type="match status" value="1"/>
</dbReference>
<keyword evidence="3" id="KW-0268">Exocytosis</keyword>
<dbReference type="AlphaFoldDB" id="A0A835QUU6"/>
<dbReference type="InterPro" id="IPR046364">
    <property type="entry name" value="Exo70_C"/>
</dbReference>
<protein>
    <recommendedName>
        <fullName evidence="3">Exocyst subunit Exo70 family protein</fullName>
    </recommendedName>
</protein>
<feature type="domain" description="Exocyst complex subunit Exo70 C-terminal" evidence="4">
    <location>
        <begin position="3"/>
        <end position="309"/>
    </location>
</feature>
<dbReference type="GO" id="GO:0000145">
    <property type="term" value="C:exocyst"/>
    <property type="evidence" value="ECO:0007669"/>
    <property type="project" value="InterPro"/>
</dbReference>
<dbReference type="InterPro" id="IPR016159">
    <property type="entry name" value="Cullin_repeat-like_dom_sf"/>
</dbReference>
<keyword evidence="3" id="KW-0653">Protein transport</keyword>
<dbReference type="InterPro" id="IPR004140">
    <property type="entry name" value="Exo70"/>
</dbReference>
<proteinExistence type="inferred from homology"/>
<evidence type="ECO:0000313" key="5">
    <source>
        <dbReference type="EMBL" id="KAG0480110.1"/>
    </source>
</evidence>
<organism evidence="5 6">
    <name type="scientific">Vanilla planifolia</name>
    <name type="common">Vanilla</name>
    <dbReference type="NCBI Taxonomy" id="51239"/>
    <lineage>
        <taxon>Eukaryota</taxon>
        <taxon>Viridiplantae</taxon>
        <taxon>Streptophyta</taxon>
        <taxon>Embryophyta</taxon>
        <taxon>Tracheophyta</taxon>
        <taxon>Spermatophyta</taxon>
        <taxon>Magnoliopsida</taxon>
        <taxon>Liliopsida</taxon>
        <taxon>Asparagales</taxon>
        <taxon>Orchidaceae</taxon>
        <taxon>Vanilloideae</taxon>
        <taxon>Vanilleae</taxon>
        <taxon>Vanilla</taxon>
    </lineage>
</organism>
<evidence type="ECO:0000256" key="2">
    <source>
        <dbReference type="ARBA" id="ARBA00022448"/>
    </source>
</evidence>
<dbReference type="GO" id="GO:0005546">
    <property type="term" value="F:phosphatidylinositol-4,5-bisphosphate binding"/>
    <property type="evidence" value="ECO:0007669"/>
    <property type="project" value="InterPro"/>
</dbReference>
<evidence type="ECO:0000259" key="4">
    <source>
        <dbReference type="Pfam" id="PF03081"/>
    </source>
</evidence>
<comment type="function">
    <text evidence="3">Component of the exocyst complex.</text>
</comment>
<comment type="similarity">
    <text evidence="1 3">Belongs to the EXO70 family.</text>
</comment>
<comment type="caution">
    <text evidence="5">The sequence shown here is derived from an EMBL/GenBank/DDBJ whole genome shotgun (WGS) entry which is preliminary data.</text>
</comment>
<evidence type="ECO:0000313" key="6">
    <source>
        <dbReference type="Proteomes" id="UP000636800"/>
    </source>
</evidence>
<dbReference type="Pfam" id="PF03081">
    <property type="entry name" value="Exo70_C"/>
    <property type="match status" value="1"/>
</dbReference>
<dbReference type="OrthoDB" id="625764at2759"/>
<keyword evidence="6" id="KW-1185">Reference proteome</keyword>
<reference evidence="5 6" key="1">
    <citation type="journal article" date="2020" name="Nat. Food">
        <title>A phased Vanilla planifolia genome enables genetic improvement of flavour and production.</title>
        <authorList>
            <person name="Hasing T."/>
            <person name="Tang H."/>
            <person name="Brym M."/>
            <person name="Khazi F."/>
            <person name="Huang T."/>
            <person name="Chambers A.H."/>
        </authorList>
    </citation>
    <scope>NUCLEOTIDE SEQUENCE [LARGE SCALE GENOMIC DNA]</scope>
    <source>
        <tissue evidence="5">Leaf</tissue>
    </source>
</reference>